<protein>
    <submittedName>
        <fullName evidence="2">Uncharacterized protein</fullName>
    </submittedName>
</protein>
<keyword evidence="3" id="KW-1185">Reference proteome</keyword>
<accession>A0A8J2SBJ5</accession>
<sequence length="229" mass="23217">MPPAARRRRGVVGVVGSRCSRSWRCRSASPTATSAVPAASAAATPMWRTARKAPMPTRAAPPIASANISPGSSEASAAGGGGGGRRESSSRSAPSSKRDARRSSTSARRRDASARSWTASLCTDGRPTRRRMPASRASSRPRLLAPAVTSSTRLCCAALAVTSSTRLCCAVGVLGALGLGFSGASTSSQGCSGAPTSSRSNEPSAAGCMIENTRAPAPLHPFLASRSSC</sequence>
<evidence type="ECO:0000313" key="2">
    <source>
        <dbReference type="EMBL" id="CAH0364529.1"/>
    </source>
</evidence>
<organism evidence="2 3">
    <name type="scientific">Pelagomonas calceolata</name>
    <dbReference type="NCBI Taxonomy" id="35677"/>
    <lineage>
        <taxon>Eukaryota</taxon>
        <taxon>Sar</taxon>
        <taxon>Stramenopiles</taxon>
        <taxon>Ochrophyta</taxon>
        <taxon>Pelagophyceae</taxon>
        <taxon>Pelagomonadales</taxon>
        <taxon>Pelagomonadaceae</taxon>
        <taxon>Pelagomonas</taxon>
    </lineage>
</organism>
<feature type="compositionally biased region" description="Low complexity" evidence="1">
    <location>
        <begin position="20"/>
        <end position="45"/>
    </location>
</feature>
<feature type="compositionally biased region" description="Basic and acidic residues" evidence="1">
    <location>
        <begin position="96"/>
        <end position="113"/>
    </location>
</feature>
<reference evidence="2" key="1">
    <citation type="submission" date="2021-11" db="EMBL/GenBank/DDBJ databases">
        <authorList>
            <consortium name="Genoscope - CEA"/>
            <person name="William W."/>
        </authorList>
    </citation>
    <scope>NUCLEOTIDE SEQUENCE</scope>
</reference>
<feature type="compositionally biased region" description="Low complexity" evidence="1">
    <location>
        <begin position="134"/>
        <end position="143"/>
    </location>
</feature>
<evidence type="ECO:0000256" key="1">
    <source>
        <dbReference type="SAM" id="MobiDB-lite"/>
    </source>
</evidence>
<proteinExistence type="predicted"/>
<feature type="compositionally biased region" description="Low complexity" evidence="1">
    <location>
        <begin position="60"/>
        <end position="77"/>
    </location>
</feature>
<evidence type="ECO:0000313" key="3">
    <source>
        <dbReference type="Proteomes" id="UP000789595"/>
    </source>
</evidence>
<name>A0A8J2SBJ5_9STRA</name>
<comment type="caution">
    <text evidence="2">The sequence shown here is derived from an EMBL/GenBank/DDBJ whole genome shotgun (WGS) entry which is preliminary data.</text>
</comment>
<dbReference type="AlphaFoldDB" id="A0A8J2SBJ5"/>
<dbReference type="Proteomes" id="UP000789595">
    <property type="component" value="Unassembled WGS sequence"/>
</dbReference>
<dbReference type="EMBL" id="CAKKNE010000001">
    <property type="protein sequence ID" value="CAH0364529.1"/>
    <property type="molecule type" value="Genomic_DNA"/>
</dbReference>
<feature type="region of interest" description="Disordered" evidence="1">
    <location>
        <begin position="20"/>
        <end position="143"/>
    </location>
</feature>
<gene>
    <name evidence="2" type="ORF">PECAL_1P08960</name>
</gene>